<gene>
    <name evidence="7" type="ORF">SAMN05216574_1411</name>
</gene>
<keyword evidence="3 6" id="KW-0815">Transposition</keyword>
<dbReference type="InterPro" id="IPR001207">
    <property type="entry name" value="Transposase_mutator"/>
</dbReference>
<dbReference type="GO" id="GO:0003677">
    <property type="term" value="F:DNA binding"/>
    <property type="evidence" value="ECO:0007669"/>
    <property type="project" value="UniProtKB-UniRule"/>
</dbReference>
<evidence type="ECO:0000256" key="4">
    <source>
        <dbReference type="ARBA" id="ARBA00023125"/>
    </source>
</evidence>
<name>A0A1I2N0S1_9ACTN</name>
<evidence type="ECO:0000313" key="7">
    <source>
        <dbReference type="EMBL" id="SFF96958.1"/>
    </source>
</evidence>
<accession>A0A1I2N0S1</accession>
<evidence type="ECO:0000256" key="1">
    <source>
        <dbReference type="ARBA" id="ARBA00002190"/>
    </source>
</evidence>
<keyword evidence="4 6" id="KW-0238">DNA-binding</keyword>
<evidence type="ECO:0000256" key="6">
    <source>
        <dbReference type="RuleBase" id="RU365089"/>
    </source>
</evidence>
<dbReference type="NCBIfam" id="NF033543">
    <property type="entry name" value="transpos_IS256"/>
    <property type="match status" value="1"/>
</dbReference>
<evidence type="ECO:0000256" key="5">
    <source>
        <dbReference type="ARBA" id="ARBA00023172"/>
    </source>
</evidence>
<proteinExistence type="inferred from homology"/>
<dbReference type="AlphaFoldDB" id="A0A1I2N0S1"/>
<dbReference type="RefSeq" id="WP_092204056.1">
    <property type="nucleotide sequence ID" value="NZ_FOND01000041.1"/>
</dbReference>
<dbReference type="Proteomes" id="UP000198589">
    <property type="component" value="Unassembled WGS sequence"/>
</dbReference>
<keyword evidence="5 6" id="KW-0233">DNA recombination</keyword>
<sequence length="415" mass="45813">MTAPSSIDPAHFLHEQLAQASPDLLRQMLTTFIDTLMSAEADAVCGADYGARSSERINVRNGYRPREFDTRAGTLEVAIPKLRSGSYFPDWLLERRRRAERALTTVVATCYLLGVSTRRMEKLVESLGITRLSKSQVSEMAKDLDGQVADFRHRPLDAGPYTFVAADALVLKVREGGRVVNVHALVATGVNADGHREILGLQVTSAEDGAGWLAFFRDLTARGLTGVALVTSDAHRGLVDAIGATLPGVAWQRCRTHYAANLMAACPKSSWPWVRALLHSVYDQPDATSVHAQFDRVLDALADKLPKVAEHLETARADVLAFTAFPKEVWRQIWSNNPSERLNREIRRRTDVVGIFPDRDSLIRLVGAVLAEQHDEWAEGRRYLGLDVLARCRIRPVADTDSTTAEEVTIPALSA</sequence>
<protein>
    <recommendedName>
        <fullName evidence="6">Mutator family transposase</fullName>
    </recommendedName>
</protein>
<dbReference type="GO" id="GO:0006313">
    <property type="term" value="P:DNA transposition"/>
    <property type="evidence" value="ECO:0007669"/>
    <property type="project" value="UniProtKB-UniRule"/>
</dbReference>
<evidence type="ECO:0000313" key="8">
    <source>
        <dbReference type="Proteomes" id="UP000198589"/>
    </source>
</evidence>
<comment type="similarity">
    <text evidence="2 6">Belongs to the transposase mutator family.</text>
</comment>
<evidence type="ECO:0000256" key="2">
    <source>
        <dbReference type="ARBA" id="ARBA00010961"/>
    </source>
</evidence>
<keyword evidence="8" id="KW-1185">Reference proteome</keyword>
<dbReference type="EMBL" id="FOND01000041">
    <property type="protein sequence ID" value="SFF96958.1"/>
    <property type="molecule type" value="Genomic_DNA"/>
</dbReference>
<dbReference type="PROSITE" id="PS01007">
    <property type="entry name" value="TRANSPOSASE_MUTATOR"/>
    <property type="match status" value="1"/>
</dbReference>
<dbReference type="GO" id="GO:0004803">
    <property type="term" value="F:transposase activity"/>
    <property type="evidence" value="ECO:0007669"/>
    <property type="project" value="UniProtKB-UniRule"/>
</dbReference>
<reference evidence="8" key="1">
    <citation type="submission" date="2016-10" db="EMBL/GenBank/DDBJ databases">
        <authorList>
            <person name="Varghese N."/>
            <person name="Submissions S."/>
        </authorList>
    </citation>
    <scope>NUCLEOTIDE SEQUENCE [LARGE SCALE GENOMIC DNA]</scope>
    <source>
        <strain evidence="8">DSM 46838</strain>
    </source>
</reference>
<dbReference type="PANTHER" id="PTHR33217">
    <property type="entry name" value="TRANSPOSASE FOR INSERTION SEQUENCE ELEMENT IS1081"/>
    <property type="match status" value="1"/>
</dbReference>
<keyword evidence="6" id="KW-0814">Transposable element</keyword>
<dbReference type="Pfam" id="PF00872">
    <property type="entry name" value="Transposase_mut"/>
    <property type="match status" value="1"/>
</dbReference>
<comment type="function">
    <text evidence="1 6">Required for the transposition of the insertion element.</text>
</comment>
<evidence type="ECO:0000256" key="3">
    <source>
        <dbReference type="ARBA" id="ARBA00022578"/>
    </source>
</evidence>
<organism evidence="7 8">
    <name type="scientific">Blastococcus tunisiensis</name>
    <dbReference type="NCBI Taxonomy" id="1798228"/>
    <lineage>
        <taxon>Bacteria</taxon>
        <taxon>Bacillati</taxon>
        <taxon>Actinomycetota</taxon>
        <taxon>Actinomycetes</taxon>
        <taxon>Geodermatophilales</taxon>
        <taxon>Geodermatophilaceae</taxon>
        <taxon>Blastococcus</taxon>
    </lineage>
</organism>
<dbReference type="PANTHER" id="PTHR33217:SF7">
    <property type="entry name" value="TRANSPOSASE FOR INSERTION SEQUENCE ELEMENT IS1081"/>
    <property type="match status" value="1"/>
</dbReference>
<dbReference type="OrthoDB" id="9793302at2"/>